<dbReference type="Proteomes" id="UP000582981">
    <property type="component" value="Unassembled WGS sequence"/>
</dbReference>
<reference evidence="2 3" key="1">
    <citation type="submission" date="2020-04" db="EMBL/GenBank/DDBJ databases">
        <title>Molecular characterization of pseudomonads from Agaricus bisporus reveal novel blotch 2 pathogens in Western Europe.</title>
        <authorList>
            <person name="Taparia T."/>
            <person name="Krijger M."/>
            <person name="Haynes E."/>
            <person name="Elpinstone J.G."/>
            <person name="Noble R."/>
            <person name="Van Der Wolf J."/>
        </authorList>
    </citation>
    <scope>NUCLEOTIDE SEQUENCE [LARGE SCALE GENOMIC DNA]</scope>
    <source>
        <strain evidence="2 3">F1001</strain>
    </source>
</reference>
<dbReference type="EMBL" id="JACAPU010000013">
    <property type="protein sequence ID" value="NWB47108.1"/>
    <property type="molecule type" value="Genomic_DNA"/>
</dbReference>
<accession>A0A7Y7WDR9</accession>
<name>A0A7Y7WDR9_9PSED</name>
<keyword evidence="1" id="KW-0812">Transmembrane</keyword>
<evidence type="ECO:0000256" key="1">
    <source>
        <dbReference type="SAM" id="Phobius"/>
    </source>
</evidence>
<feature type="transmembrane region" description="Helical" evidence="1">
    <location>
        <begin position="151"/>
        <end position="173"/>
    </location>
</feature>
<keyword evidence="1" id="KW-1133">Transmembrane helix</keyword>
<gene>
    <name evidence="2" type="ORF">HX829_11445</name>
</gene>
<evidence type="ECO:0000313" key="2">
    <source>
        <dbReference type="EMBL" id="NWB47108.1"/>
    </source>
</evidence>
<protein>
    <submittedName>
        <fullName evidence="2">Phage tail protein</fullName>
    </submittedName>
</protein>
<organism evidence="2 3">
    <name type="scientific">Pseudomonas gingeri</name>
    <dbReference type="NCBI Taxonomy" id="117681"/>
    <lineage>
        <taxon>Bacteria</taxon>
        <taxon>Pseudomonadati</taxon>
        <taxon>Pseudomonadota</taxon>
        <taxon>Gammaproteobacteria</taxon>
        <taxon>Pseudomonadales</taxon>
        <taxon>Pseudomonadaceae</taxon>
        <taxon>Pseudomonas</taxon>
    </lineage>
</organism>
<comment type="caution">
    <text evidence="2">The sequence shown here is derived from an EMBL/GenBank/DDBJ whole genome shotgun (WGS) entry which is preliminary data.</text>
</comment>
<feature type="transmembrane region" description="Helical" evidence="1">
    <location>
        <begin position="120"/>
        <end position="139"/>
    </location>
</feature>
<proteinExistence type="predicted"/>
<sequence length="585" mass="62535">MATTTNTLTANPQTVVNMALVVNGVQKMDDDMSAVSKKVESFKKSLEDSGLGELDLSELFKGEGLAAPFVEGVKAAIEAENKLAEARKGAEGSDLGPTAKNLASLSEAVDKVSLKFGQGLLPVVNSVVTALVPLVSRVAEFVAANPNLVQGLAAGAVAFTVLQGAVAGVAAVVGVLASPIGLVVVGFALAAALIVAYWKPISGFFSALWGDIKGMAASFMSGLQAVLDWSPMRMITAGWETISVFFAGLWESITTAATSVFDFFKELFSWTPLGLVIDNWGPVTGLFDSIWRLLKALAVPVMDFLKEIFDWSPLGMIVNNWGAISAFFGELWDTIKIASAPAVDFLKMLFDWSPLGLVINNWGAISAYFDTIWAALQDPAQLLKDFFQTLFDWSPVGQIVANWEPISKVFSDLWGVLQSLATPVMDFFQTMFDWSPLGMIIKNWDPIVAWFAGWWSKLQTFITPIKELFSGGFGDFVAKVTGKVDGLAQQQEASNAKAANDSGSSFWNWGDSSGSTDSGLTSNGSGLVQQTAANNRTQLEGGLTVNFKDAPAGLRVDQAQTNQPGLDLTPRVGYRSLSYGGAYGD</sequence>
<evidence type="ECO:0000313" key="3">
    <source>
        <dbReference type="Proteomes" id="UP000582981"/>
    </source>
</evidence>
<keyword evidence="1" id="KW-0472">Membrane</keyword>
<feature type="transmembrane region" description="Helical" evidence="1">
    <location>
        <begin position="180"/>
        <end position="198"/>
    </location>
</feature>
<dbReference type="AlphaFoldDB" id="A0A7Y7WDR9"/>